<reference evidence="2 3" key="1">
    <citation type="submission" date="2019-12" db="EMBL/GenBank/DDBJ databases">
        <title>Enteriobacteria Tanzani isolates_8377-8380.</title>
        <authorList>
            <person name="Subbiah M."/>
            <person name="Call D."/>
        </authorList>
    </citation>
    <scope>NUCLEOTIDE SEQUENCE [LARGE SCALE GENOMIC DNA]</scope>
    <source>
        <strain evidence="2 3">8378wC7</strain>
    </source>
</reference>
<protein>
    <submittedName>
        <fullName evidence="2">Uncharacterized protein</fullName>
    </submittedName>
</protein>
<dbReference type="InterPro" id="IPR053734">
    <property type="entry name" value="Phage_Head-Tail_Connect_sf"/>
</dbReference>
<dbReference type="Pfam" id="PF05354">
    <property type="entry name" value="Phage_attach"/>
    <property type="match status" value="1"/>
</dbReference>
<dbReference type="InterPro" id="IPR008018">
    <property type="entry name" value="Phage_tail_attach_FII"/>
</dbReference>
<gene>
    <name evidence="2" type="ORF">GP954_02415</name>
</gene>
<feature type="region of interest" description="Disordered" evidence="1">
    <location>
        <begin position="96"/>
        <end position="128"/>
    </location>
</feature>
<organism evidence="2 3">
    <name type="scientific">Escherichia coli</name>
    <dbReference type="NCBI Taxonomy" id="562"/>
    <lineage>
        <taxon>Bacteria</taxon>
        <taxon>Pseudomonadati</taxon>
        <taxon>Pseudomonadota</taxon>
        <taxon>Gammaproteobacteria</taxon>
        <taxon>Enterobacterales</taxon>
        <taxon>Enterobacteriaceae</taxon>
        <taxon>Escherichia</taxon>
    </lineage>
</organism>
<evidence type="ECO:0000313" key="3">
    <source>
        <dbReference type="Proteomes" id="UP000480485"/>
    </source>
</evidence>
<name>A0A6L7C660_ECOLX</name>
<dbReference type="SUPFAM" id="SSF69279">
    <property type="entry name" value="Phage tail proteins"/>
    <property type="match status" value="1"/>
</dbReference>
<accession>A0A6L7C660</accession>
<sequence length="128" mass="14186">MTRFRRLITNADARITRAFAEERPAYLLLRDGEKRPVRVIFESPDATVGIRDGGEINDHAPAFSAMTADISGLMKRDQVEINADIFHVTHIGADEEGRTRVTLARGEPGRSTPAAPVRPSKRYGSQRA</sequence>
<dbReference type="RefSeq" id="WP_137499308.1">
    <property type="nucleotide sequence ID" value="NZ_BFWI01000066.1"/>
</dbReference>
<dbReference type="EMBL" id="WTRN01000012">
    <property type="protein sequence ID" value="MWT84054.1"/>
    <property type="molecule type" value="Genomic_DNA"/>
</dbReference>
<dbReference type="Proteomes" id="UP000480485">
    <property type="component" value="Unassembled WGS sequence"/>
</dbReference>
<dbReference type="Gene3D" id="2.40.10.180">
    <property type="entry name" value="Phage tail proteins"/>
    <property type="match status" value="1"/>
</dbReference>
<proteinExistence type="predicted"/>
<dbReference type="AlphaFoldDB" id="A0A6L7C660"/>
<dbReference type="GO" id="GO:0019068">
    <property type="term" value="P:virion assembly"/>
    <property type="evidence" value="ECO:0007669"/>
    <property type="project" value="InterPro"/>
</dbReference>
<evidence type="ECO:0000256" key="1">
    <source>
        <dbReference type="SAM" id="MobiDB-lite"/>
    </source>
</evidence>
<evidence type="ECO:0000313" key="2">
    <source>
        <dbReference type="EMBL" id="MWT84054.1"/>
    </source>
</evidence>
<comment type="caution">
    <text evidence="2">The sequence shown here is derived from an EMBL/GenBank/DDBJ whole genome shotgun (WGS) entry which is preliminary data.</text>
</comment>